<name>I2C3M1_BACAY</name>
<gene>
    <name evidence="2" type="primary">cotO</name>
    <name evidence="2" type="ORF">MUS_1218</name>
</gene>
<evidence type="ECO:0000256" key="1">
    <source>
        <dbReference type="SAM" id="MobiDB-lite"/>
    </source>
</evidence>
<sequence length="204" mass="22927">MKMSKQNRNAEKKPLMYIVQADYSDTQSSMQDILIKKRKAPQPPEEEPMHEKREEECKTQPEGAVAVEPEKQVPEQHSRTEEAVQEVPAQAEQDTAKPDAAKKEPDTAEKEPEAVHNAAPEEKVPPKRVKKPMSRMSILEKIDFLTKLPHNMPRTLCLIEANGKTYRGVIVGRKNNAIFLRTTSNGAPAELAIDDITSLHPLGF</sequence>
<dbReference type="Proteomes" id="UP000002878">
    <property type="component" value="Chromosome"/>
</dbReference>
<evidence type="ECO:0000313" key="3">
    <source>
        <dbReference type="Proteomes" id="UP000002878"/>
    </source>
</evidence>
<reference evidence="2 3" key="1">
    <citation type="journal article" date="2012" name="J. Biotechnol.">
        <title>Genome sequence of the plant growth promoting strain Bacillus amyloliquefaciens subsp. plantarum B9601-Y2 and expression of mersacidin and other secondary metabolites.</title>
        <authorList>
            <person name="He P."/>
            <person name="Hao K."/>
            <person name="Blom J."/>
            <person name="Ruckert C."/>
            <person name="Vater J."/>
            <person name="Mao Z."/>
            <person name="Wu Y."/>
            <person name="Hou M."/>
            <person name="He P."/>
            <person name="He Y."/>
            <person name="Borriss R."/>
        </authorList>
    </citation>
    <scope>NUCLEOTIDE SEQUENCE [LARGE SCALE GENOMIC DNA]</scope>
    <source>
        <strain evidence="2">Y2</strain>
    </source>
</reference>
<proteinExistence type="predicted"/>
<organism evidence="2 3">
    <name type="scientific">Bacillus amyloliquefaciens (strain Y2)</name>
    <name type="common">Bacillus amyloliquefaciens subsp. plantarum (strain B9601-Y2)</name>
    <dbReference type="NCBI Taxonomy" id="1155777"/>
    <lineage>
        <taxon>Bacteria</taxon>
        <taxon>Bacillati</taxon>
        <taxon>Bacillota</taxon>
        <taxon>Bacilli</taxon>
        <taxon>Bacillales</taxon>
        <taxon>Bacillaceae</taxon>
        <taxon>Bacillus</taxon>
        <taxon>Bacillus amyloliquefaciens group</taxon>
    </lineage>
</organism>
<keyword evidence="2" id="KW-0167">Capsid protein</keyword>
<feature type="region of interest" description="Disordered" evidence="1">
    <location>
        <begin position="22"/>
        <end position="132"/>
    </location>
</feature>
<dbReference type="EMBL" id="CP003332">
    <property type="protein sequence ID" value="AFJ61245.1"/>
    <property type="molecule type" value="Genomic_DNA"/>
</dbReference>
<protein>
    <submittedName>
        <fullName evidence="2">Spore coat protein O</fullName>
    </submittedName>
</protein>
<evidence type="ECO:0000313" key="2">
    <source>
        <dbReference type="EMBL" id="AFJ61245.1"/>
    </source>
</evidence>
<feature type="compositionally biased region" description="Basic and acidic residues" evidence="1">
    <location>
        <begin position="47"/>
        <end position="59"/>
    </location>
</feature>
<dbReference type="InterPro" id="IPR025439">
    <property type="entry name" value="Spore_coat_CotO"/>
</dbReference>
<feature type="compositionally biased region" description="Basic and acidic residues" evidence="1">
    <location>
        <begin position="68"/>
        <end position="82"/>
    </location>
</feature>
<dbReference type="AlphaFoldDB" id="I2C3M1"/>
<dbReference type="KEGG" id="bqy:MUS_1218"/>
<dbReference type="PATRIC" id="fig|1126211.3.peg.1152"/>
<dbReference type="Pfam" id="PF14153">
    <property type="entry name" value="Spore_coat_CotO"/>
    <property type="match status" value="1"/>
</dbReference>
<feature type="compositionally biased region" description="Basic and acidic residues" evidence="1">
    <location>
        <begin position="94"/>
        <end position="125"/>
    </location>
</feature>
<dbReference type="HOGENOM" id="CLU_093061_0_0_9"/>
<keyword evidence="2" id="KW-0946">Virion</keyword>
<accession>I2C3M1</accession>